<dbReference type="InterPro" id="IPR002935">
    <property type="entry name" value="SAM_O-MeTrfase"/>
</dbReference>
<keyword evidence="4" id="KW-0949">S-adenosyl-L-methionine</keyword>
<dbReference type="PROSITE" id="PS51682">
    <property type="entry name" value="SAM_OMT_I"/>
    <property type="match status" value="1"/>
</dbReference>
<comment type="similarity">
    <text evidence="6">Belongs to the class I-like SAM-binding methyltransferase superfamily. Cation-dependent O-methyltransferase family.</text>
</comment>
<evidence type="ECO:0000256" key="4">
    <source>
        <dbReference type="ARBA" id="ARBA00022691"/>
    </source>
</evidence>
<evidence type="ECO:0000256" key="2">
    <source>
        <dbReference type="ARBA" id="ARBA00022603"/>
    </source>
</evidence>
<dbReference type="PANTHER" id="PTHR43836">
    <property type="entry name" value="CATECHOL O-METHYLTRANSFERASE 1-RELATED"/>
    <property type="match status" value="1"/>
</dbReference>
<organism evidence="7 8">
    <name type="scientific">Polarella glacialis</name>
    <name type="common">Dinoflagellate</name>
    <dbReference type="NCBI Taxonomy" id="89957"/>
    <lineage>
        <taxon>Eukaryota</taxon>
        <taxon>Sar</taxon>
        <taxon>Alveolata</taxon>
        <taxon>Dinophyceae</taxon>
        <taxon>Suessiales</taxon>
        <taxon>Suessiaceae</taxon>
        <taxon>Polarella</taxon>
    </lineage>
</organism>
<reference evidence="7" key="1">
    <citation type="submission" date="2021-02" db="EMBL/GenBank/DDBJ databases">
        <authorList>
            <person name="Dougan E. K."/>
            <person name="Rhodes N."/>
            <person name="Thang M."/>
            <person name="Chan C."/>
        </authorList>
    </citation>
    <scope>NUCLEOTIDE SEQUENCE</scope>
</reference>
<keyword evidence="2" id="KW-0489">Methyltransferase</keyword>
<dbReference type="GO" id="GO:0006584">
    <property type="term" value="P:catecholamine metabolic process"/>
    <property type="evidence" value="ECO:0007669"/>
    <property type="project" value="UniProtKB-KW"/>
</dbReference>
<evidence type="ECO:0000256" key="6">
    <source>
        <dbReference type="ARBA" id="ARBA00023453"/>
    </source>
</evidence>
<evidence type="ECO:0000313" key="8">
    <source>
        <dbReference type="Proteomes" id="UP000654075"/>
    </source>
</evidence>
<dbReference type="EMBL" id="CAJNNV010026511">
    <property type="protein sequence ID" value="CAE8618390.1"/>
    <property type="molecule type" value="Genomic_DNA"/>
</dbReference>
<comment type="caution">
    <text evidence="7">The sequence shown here is derived from an EMBL/GenBank/DDBJ whole genome shotgun (WGS) entry which is preliminary data.</text>
</comment>
<keyword evidence="5" id="KW-0128">Catecholamine metabolism</keyword>
<keyword evidence="3" id="KW-0808">Transferase</keyword>
<dbReference type="SUPFAM" id="SSF53335">
    <property type="entry name" value="S-adenosyl-L-methionine-dependent methyltransferases"/>
    <property type="match status" value="1"/>
</dbReference>
<accession>A0A813FVB2</accession>
<dbReference type="PANTHER" id="PTHR43836:SF2">
    <property type="entry name" value="CATECHOL O-METHYLTRANSFERASE 1-RELATED"/>
    <property type="match status" value="1"/>
</dbReference>
<dbReference type="GO" id="GO:0032259">
    <property type="term" value="P:methylation"/>
    <property type="evidence" value="ECO:0007669"/>
    <property type="project" value="UniProtKB-KW"/>
</dbReference>
<gene>
    <name evidence="7" type="ORF">PGLA1383_LOCUS36014</name>
</gene>
<dbReference type="OrthoDB" id="186626at2759"/>
<dbReference type="GO" id="GO:0016206">
    <property type="term" value="F:catechol O-methyltransferase activity"/>
    <property type="evidence" value="ECO:0007669"/>
    <property type="project" value="UniProtKB-EC"/>
</dbReference>
<keyword evidence="8" id="KW-1185">Reference proteome</keyword>
<name>A0A813FVB2_POLGL</name>
<sequence>MARTSAVTGAPGQEKLHSLLDLILGMVDRHLPQMNSPGAHSLLWALWNSAFPKPVGEIFTGWLRHDVDLNDMSTAVDVLLLDAEWRRDVEERFWLSLLSPSSRTGTVTKVIAKWAARVELPDWIHVEAGPWDVSKVEKNKPELAKYMQRFSSLEKFSQPASGNHWDKLSSVIEFVDQRLHHGVPQVPGTACELLALLETFAQSREHWLKVAGGAKGEVLEHAFASRAWAAFEVAVECGTFVGYSASRLGVQMHRRGGGPATARVMTVEVDPVQACIARHFLDLAGLSQTVEVSIGQVKDVLPRAVESFGAMSMGLIFMDYKGSIFHTDLEMLENIGAVGRRCVEVADNVALPGAPLLLWRLAFSPSWDLTAYAMMEFFEPNTEDWMALGQYLGPAGDPPPAPASWQRLSWHTDHMRRRACGLRPTEGDMFEADRVAYSRHVRRHFLAAGIEAILWCGPVDREEDP</sequence>
<dbReference type="EC" id="2.1.1.6" evidence="1"/>
<dbReference type="InterPro" id="IPR029063">
    <property type="entry name" value="SAM-dependent_MTases_sf"/>
</dbReference>
<proteinExistence type="inferred from homology"/>
<evidence type="ECO:0000256" key="5">
    <source>
        <dbReference type="ARBA" id="ARBA00022939"/>
    </source>
</evidence>
<evidence type="ECO:0000313" key="7">
    <source>
        <dbReference type="EMBL" id="CAE8618390.1"/>
    </source>
</evidence>
<evidence type="ECO:0000256" key="1">
    <source>
        <dbReference type="ARBA" id="ARBA00012880"/>
    </source>
</evidence>
<protein>
    <recommendedName>
        <fullName evidence="1">catechol O-methyltransferase</fullName>
        <ecNumber evidence="1">2.1.1.6</ecNumber>
    </recommendedName>
</protein>
<evidence type="ECO:0000256" key="3">
    <source>
        <dbReference type="ARBA" id="ARBA00022679"/>
    </source>
</evidence>
<dbReference type="Gene3D" id="3.40.50.150">
    <property type="entry name" value="Vaccinia Virus protein VP39"/>
    <property type="match status" value="1"/>
</dbReference>
<dbReference type="AlphaFoldDB" id="A0A813FVB2"/>
<dbReference type="Proteomes" id="UP000654075">
    <property type="component" value="Unassembled WGS sequence"/>
</dbReference>
<dbReference type="Pfam" id="PF01596">
    <property type="entry name" value="Methyltransf_3"/>
    <property type="match status" value="1"/>
</dbReference>